<evidence type="ECO:0000313" key="1">
    <source>
        <dbReference type="EMBL" id="MBA2946504.1"/>
    </source>
</evidence>
<name>A0A7W0I8Z5_9ACTN</name>
<reference evidence="1 2" key="1">
    <citation type="submission" date="2020-07" db="EMBL/GenBank/DDBJ databases">
        <title>Streptomyces isolated from Indian soil.</title>
        <authorList>
            <person name="Mandal S."/>
            <person name="Maiti P.K."/>
        </authorList>
    </citation>
    <scope>NUCLEOTIDE SEQUENCE [LARGE SCALE GENOMIC DNA]</scope>
    <source>
        <strain evidence="1 2">PSKA28</strain>
    </source>
</reference>
<protein>
    <recommendedName>
        <fullName evidence="3">DUF4351 domain-containing protein</fullName>
    </recommendedName>
</protein>
<dbReference type="AlphaFoldDB" id="A0A7W0I8Z5"/>
<evidence type="ECO:0000313" key="2">
    <source>
        <dbReference type="Proteomes" id="UP000545761"/>
    </source>
</evidence>
<accession>A0A7W0I8Z5</accession>
<dbReference type="PANTHER" id="PTHR34613:SF1">
    <property type="entry name" value="SLL6017 PROTEIN"/>
    <property type="match status" value="1"/>
</dbReference>
<comment type="caution">
    <text evidence="1">The sequence shown here is derived from an EMBL/GenBank/DDBJ whole genome shotgun (WGS) entry which is preliminary data.</text>
</comment>
<organism evidence="1 2">
    <name type="scientific">Streptomyces himalayensis subsp. himalayensis</name>
    <dbReference type="NCBI Taxonomy" id="2756131"/>
    <lineage>
        <taxon>Bacteria</taxon>
        <taxon>Bacillati</taxon>
        <taxon>Actinomycetota</taxon>
        <taxon>Actinomycetes</taxon>
        <taxon>Kitasatosporales</taxon>
        <taxon>Streptomycetaceae</taxon>
        <taxon>Streptomyces</taxon>
        <taxon>Streptomyces himalayensis</taxon>
    </lineage>
</organism>
<dbReference type="Proteomes" id="UP000545761">
    <property type="component" value="Unassembled WGS sequence"/>
</dbReference>
<proteinExistence type="predicted"/>
<dbReference type="EMBL" id="JACEHE010000006">
    <property type="protein sequence ID" value="MBA2946504.1"/>
    <property type="molecule type" value="Genomic_DNA"/>
</dbReference>
<gene>
    <name evidence="1" type="ORF">H1D24_11950</name>
</gene>
<dbReference type="RefSeq" id="WP_181657441.1">
    <property type="nucleotide sequence ID" value="NZ_JACEHE010000006.1"/>
</dbReference>
<sequence>MDPDDAVVFAEYVEAGLTGSQAVEIWRQLMSTMEIFYRSAAAQKVREEGREQGREAERAQAVLMVLERRGLEVSGSVRERVLSCHDYEQLGTWLDRAWRVTHAQDLFSD</sequence>
<evidence type="ECO:0008006" key="3">
    <source>
        <dbReference type="Google" id="ProtNLM"/>
    </source>
</evidence>
<dbReference type="PANTHER" id="PTHR34613">
    <property type="entry name" value="SLL0800 PROTEIN"/>
    <property type="match status" value="1"/>
</dbReference>